<dbReference type="EMBL" id="CP066681">
    <property type="protein sequence ID" value="QQG36792.1"/>
    <property type="molecule type" value="Genomic_DNA"/>
</dbReference>
<proteinExistence type="inferred from homology"/>
<evidence type="ECO:0000256" key="1">
    <source>
        <dbReference type="ARBA" id="ARBA00093770"/>
    </source>
</evidence>
<reference evidence="2 3" key="1">
    <citation type="submission" date="2020-07" db="EMBL/GenBank/DDBJ databases">
        <title>Huge and variable diversity of episymbiotic CPR bacteria and DPANN archaea in groundwater ecosystems.</title>
        <authorList>
            <person name="He C.Y."/>
            <person name="Keren R."/>
            <person name="Whittaker M."/>
            <person name="Farag I.F."/>
            <person name="Doudna J."/>
            <person name="Cate J.H.D."/>
            <person name="Banfield J.F."/>
        </authorList>
    </citation>
    <scope>NUCLEOTIDE SEQUENCE [LARGE SCALE GENOMIC DNA]</scope>
    <source>
        <strain evidence="2">NC_groundwater_70_Ag_B-0.1um_54_66</strain>
    </source>
</reference>
<sequence>MIIPLDKPYPSILGAPVIDRVDSAIFSRRYFAHCMACGFCGDSCCQYGVDIDIENVGRIMDVADRLEPFAGSRRDQWFENGYEDDPYFPGGKVTRTQVKNGACVFLNRKGRGCLLHSFALQEGINPNDLKPLVSAIFPVTFDAGCLCPSDEILDNELICRDLGSCLYEGARADLGYYFGTEFVAVLDDLFPRYRLPSG</sequence>
<name>A0A7T5R3G9_9BACT</name>
<evidence type="ECO:0008006" key="4">
    <source>
        <dbReference type="Google" id="ProtNLM"/>
    </source>
</evidence>
<dbReference type="Proteomes" id="UP000595362">
    <property type="component" value="Chromosome"/>
</dbReference>
<organism evidence="2 3">
    <name type="scientific">Micavibrio aeruginosavorus</name>
    <dbReference type="NCBI Taxonomy" id="349221"/>
    <lineage>
        <taxon>Bacteria</taxon>
        <taxon>Pseudomonadati</taxon>
        <taxon>Bdellovibrionota</taxon>
        <taxon>Bdellovibrionia</taxon>
        <taxon>Bdellovibrionales</taxon>
        <taxon>Pseudobdellovibrionaceae</taxon>
        <taxon>Micavibrio</taxon>
    </lineage>
</organism>
<dbReference type="Pfam" id="PF11307">
    <property type="entry name" value="DUF3109"/>
    <property type="match status" value="1"/>
</dbReference>
<evidence type="ECO:0000313" key="3">
    <source>
        <dbReference type="Proteomes" id="UP000595362"/>
    </source>
</evidence>
<gene>
    <name evidence="2" type="ORF">HYS17_03205</name>
</gene>
<comment type="similarity">
    <text evidence="1">Belongs to the Rv0495c family.</text>
</comment>
<dbReference type="InterPro" id="IPR021458">
    <property type="entry name" value="Rv0495c"/>
</dbReference>
<accession>A0A7T5R3G9</accession>
<dbReference type="AlphaFoldDB" id="A0A7T5R3G9"/>
<evidence type="ECO:0000313" key="2">
    <source>
        <dbReference type="EMBL" id="QQG36792.1"/>
    </source>
</evidence>
<protein>
    <recommendedName>
        <fullName evidence="4">YkgJ family cysteine cluster protein</fullName>
    </recommendedName>
</protein>